<dbReference type="Gene3D" id="3.40.220.10">
    <property type="entry name" value="Leucine Aminopeptidase, subunit E, domain 1"/>
    <property type="match status" value="1"/>
</dbReference>
<dbReference type="Pfam" id="PF10021">
    <property type="entry name" value="PARG_cat_microb"/>
    <property type="match status" value="1"/>
</dbReference>
<dbReference type="Proteomes" id="UP001610335">
    <property type="component" value="Unassembled WGS sequence"/>
</dbReference>
<dbReference type="InterPro" id="IPR043472">
    <property type="entry name" value="Macro_dom-like"/>
</dbReference>
<comment type="caution">
    <text evidence="2">The sequence shown here is derived from an EMBL/GenBank/DDBJ whole genome shotgun (WGS) entry which is preliminary data.</text>
</comment>
<gene>
    <name evidence="2" type="ORF">BDW59DRAFT_39086</name>
</gene>
<accession>A0ABR4IMB5</accession>
<dbReference type="PANTHER" id="PTHR35596:SF1">
    <property type="entry name" value="MICROBIAL-TYPE PARG CATALYTIC DOMAIN-CONTAINING PROTEIN"/>
    <property type="match status" value="1"/>
</dbReference>
<organism evidence="2 3">
    <name type="scientific">Aspergillus cavernicola</name>
    <dbReference type="NCBI Taxonomy" id="176166"/>
    <lineage>
        <taxon>Eukaryota</taxon>
        <taxon>Fungi</taxon>
        <taxon>Dikarya</taxon>
        <taxon>Ascomycota</taxon>
        <taxon>Pezizomycotina</taxon>
        <taxon>Eurotiomycetes</taxon>
        <taxon>Eurotiomycetidae</taxon>
        <taxon>Eurotiales</taxon>
        <taxon>Aspergillaceae</taxon>
        <taxon>Aspergillus</taxon>
        <taxon>Aspergillus subgen. Nidulantes</taxon>
    </lineage>
</organism>
<name>A0ABR4IMB5_9EURO</name>
<evidence type="ECO:0000313" key="2">
    <source>
        <dbReference type="EMBL" id="KAL2828885.1"/>
    </source>
</evidence>
<evidence type="ECO:0000259" key="1">
    <source>
        <dbReference type="Pfam" id="PF10021"/>
    </source>
</evidence>
<sequence>MLNAAAVSNNTREILKATAQETLAFIPTVLELRPDAPITGYICLRDRYTPLSSKFFPNLNARVEVVDGDSYDVAINLTNARAKYRDMKPVYVMNLANAHHPGGGFVRGATAQEEALCYRSTLYATLKRKHYPLKTSEAIYSPTVVIFRENMKNNHRMMDLQQPQLLPVVSVVTVAAIRDPELNKTTNPPTYADPDDREWTKEKMRVTLRVAVHNKHRSLVLGALGCGAFMNPNQEVANCWVEVLQEQEFRGWFHHIVFAVLRDRYQGSDNFEVFYKKLNGLRV</sequence>
<dbReference type="NCBIfam" id="TIGR02452">
    <property type="entry name" value="TIGR02452 family protein"/>
    <property type="match status" value="1"/>
</dbReference>
<evidence type="ECO:0000313" key="3">
    <source>
        <dbReference type="Proteomes" id="UP001610335"/>
    </source>
</evidence>
<reference evidence="2 3" key="1">
    <citation type="submission" date="2024-07" db="EMBL/GenBank/DDBJ databases">
        <title>Section-level genome sequencing and comparative genomics of Aspergillus sections Usti and Cavernicolus.</title>
        <authorList>
            <consortium name="Lawrence Berkeley National Laboratory"/>
            <person name="Nybo J.L."/>
            <person name="Vesth T.C."/>
            <person name="Theobald S."/>
            <person name="Frisvad J.C."/>
            <person name="Larsen T.O."/>
            <person name="Kjaerboelling I."/>
            <person name="Rothschild-Mancinelli K."/>
            <person name="Lyhne E.K."/>
            <person name="Kogle M.E."/>
            <person name="Barry K."/>
            <person name="Clum A."/>
            <person name="Na H."/>
            <person name="Ledsgaard L."/>
            <person name="Lin J."/>
            <person name="Lipzen A."/>
            <person name="Kuo A."/>
            <person name="Riley R."/>
            <person name="Mondo S."/>
            <person name="LaButti K."/>
            <person name="Haridas S."/>
            <person name="Pangalinan J."/>
            <person name="Salamov A.A."/>
            <person name="Simmons B.A."/>
            <person name="Magnuson J.K."/>
            <person name="Chen J."/>
            <person name="Drula E."/>
            <person name="Henrissat B."/>
            <person name="Wiebenga A."/>
            <person name="Lubbers R.J."/>
            <person name="Gomes A.C."/>
            <person name="Makela M.R."/>
            <person name="Stajich J."/>
            <person name="Grigoriev I.V."/>
            <person name="Mortensen U.H."/>
            <person name="De vries R.P."/>
            <person name="Baker S.E."/>
            <person name="Andersen M.R."/>
        </authorList>
    </citation>
    <scope>NUCLEOTIDE SEQUENCE [LARGE SCALE GENOMIC DNA]</scope>
    <source>
        <strain evidence="2 3">CBS 600.67</strain>
    </source>
</reference>
<dbReference type="SUPFAM" id="SSF52949">
    <property type="entry name" value="Macro domain-like"/>
    <property type="match status" value="1"/>
</dbReference>
<dbReference type="InterPro" id="IPR019261">
    <property type="entry name" value="PARG_cat_microbial"/>
</dbReference>
<protein>
    <recommendedName>
        <fullName evidence="1">Microbial-type PARG catalytic domain-containing protein</fullName>
    </recommendedName>
</protein>
<dbReference type="EMBL" id="JBFXLS010000018">
    <property type="protein sequence ID" value="KAL2828885.1"/>
    <property type="molecule type" value="Genomic_DNA"/>
</dbReference>
<proteinExistence type="predicted"/>
<dbReference type="PANTHER" id="PTHR35596">
    <property type="entry name" value="DUF2263 DOMAIN-CONTAINING PROTEIN"/>
    <property type="match status" value="1"/>
</dbReference>
<keyword evidence="3" id="KW-1185">Reference proteome</keyword>
<dbReference type="InterPro" id="IPR012664">
    <property type="entry name" value="CHP02452"/>
</dbReference>
<feature type="domain" description="Microbial-type PARG catalytic" evidence="1">
    <location>
        <begin position="58"/>
        <end position="149"/>
    </location>
</feature>